<dbReference type="Proteomes" id="UP000559987">
    <property type="component" value="Unassembled WGS sequence"/>
</dbReference>
<evidence type="ECO:0000313" key="2">
    <source>
        <dbReference type="Proteomes" id="UP000559987"/>
    </source>
</evidence>
<proteinExistence type="predicted"/>
<protein>
    <submittedName>
        <fullName evidence="1">Uncharacterized protein</fullName>
    </submittedName>
</protein>
<name>A0A839UHA8_9GAMM</name>
<dbReference type="RefSeq" id="WP_183907187.1">
    <property type="nucleotide sequence ID" value="NZ_JACHXZ010000001.1"/>
</dbReference>
<organism evidence="1 2">
    <name type="scientific">Simiduia aestuariiviva</name>
    <dbReference type="NCBI Taxonomy" id="1510459"/>
    <lineage>
        <taxon>Bacteria</taxon>
        <taxon>Pseudomonadati</taxon>
        <taxon>Pseudomonadota</taxon>
        <taxon>Gammaproteobacteria</taxon>
        <taxon>Cellvibrionales</taxon>
        <taxon>Cellvibrionaceae</taxon>
        <taxon>Simiduia</taxon>
    </lineage>
</organism>
<evidence type="ECO:0000313" key="1">
    <source>
        <dbReference type="EMBL" id="MBB3166833.1"/>
    </source>
</evidence>
<dbReference type="AlphaFoldDB" id="A0A839UHA8"/>
<dbReference type="EMBL" id="JACHXZ010000001">
    <property type="protein sequence ID" value="MBB3166833.1"/>
    <property type="molecule type" value="Genomic_DNA"/>
</dbReference>
<sequence length="90" mass="10142">MNHTECVANTESVLIGLSEVANVPYIKGDFSRFEDEFVSSGQEEARFILKDGGFEISVLLEKYEGYFFVSIAGEGERFEKARDYLVSSRS</sequence>
<comment type="caution">
    <text evidence="1">The sequence shown here is derived from an EMBL/GenBank/DDBJ whole genome shotgun (WGS) entry which is preliminary data.</text>
</comment>
<keyword evidence="2" id="KW-1185">Reference proteome</keyword>
<reference evidence="1 2" key="1">
    <citation type="submission" date="2020-08" db="EMBL/GenBank/DDBJ databases">
        <title>Genomic Encyclopedia of Type Strains, Phase III (KMG-III): the genomes of soil and plant-associated and newly described type strains.</title>
        <authorList>
            <person name="Whitman W."/>
        </authorList>
    </citation>
    <scope>NUCLEOTIDE SEQUENCE [LARGE SCALE GENOMIC DNA]</scope>
    <source>
        <strain evidence="1 2">CECT 8571</strain>
    </source>
</reference>
<accession>A0A839UHA8</accession>
<gene>
    <name evidence="1" type="ORF">FHS30_000009</name>
</gene>